<protein>
    <submittedName>
        <fullName evidence="1">Phage protein U</fullName>
    </submittedName>
</protein>
<dbReference type="InterPro" id="IPR009734">
    <property type="entry name" value="Myoviridae_GpU"/>
</dbReference>
<dbReference type="EMBL" id="AWTR02000048">
    <property type="protein sequence ID" value="ETZ07380.1"/>
    <property type="molecule type" value="Genomic_DNA"/>
</dbReference>
<dbReference type="eggNOG" id="COG3499">
    <property type="taxonomic scope" value="Bacteria"/>
</dbReference>
<dbReference type="Proteomes" id="UP000019112">
    <property type="component" value="Unassembled WGS sequence"/>
</dbReference>
<evidence type="ECO:0000313" key="1">
    <source>
        <dbReference type="EMBL" id="ETZ07380.1"/>
    </source>
</evidence>
<name>W6THI8_HOLOB</name>
<evidence type="ECO:0000313" key="2">
    <source>
        <dbReference type="Proteomes" id="UP000019112"/>
    </source>
</evidence>
<accession>W6THI8</accession>
<dbReference type="Pfam" id="PF06995">
    <property type="entry name" value="Phage_P2_GpU"/>
    <property type="match status" value="1"/>
</dbReference>
<proteinExistence type="predicted"/>
<comment type="caution">
    <text evidence="1">The sequence shown here is derived from an EMBL/GenBank/DDBJ whole genome shotgun (WGS) entry which is preliminary data.</text>
</comment>
<reference evidence="1 2" key="1">
    <citation type="journal article" date="2014" name="FEMS Microbiol. Lett.">
        <title>Draft genome sequences of three Holospora species (Holospora obtusa, Holospora undulata, and Holospora elegans), endonuclear symbiotic bacteria of the ciliate Paramecium caudatum.</title>
        <authorList>
            <person name="Dohra H."/>
            <person name="Tanaka K."/>
            <person name="Suzuki T."/>
            <person name="Fujishima M."/>
            <person name="Suzuki H."/>
        </authorList>
    </citation>
    <scope>NUCLEOTIDE SEQUENCE [LARGE SCALE GENOMIC DNA]</scope>
    <source>
        <strain evidence="1 2">F1</strain>
    </source>
</reference>
<sequence length="88" mass="9814">MLQAIGPGCDHIDLDGVIYPHFRGGLGQINAMRDSAQRQEPLMLINGQGNVLGRFVITQIEESQNTFLADGAPRKIEFRLSLERYGEE</sequence>
<keyword evidence="2" id="KW-1185">Reference proteome</keyword>
<organism evidence="1 2">
    <name type="scientific">Holospora obtusa F1</name>
    <dbReference type="NCBI Taxonomy" id="1399147"/>
    <lineage>
        <taxon>Bacteria</taxon>
        <taxon>Pseudomonadati</taxon>
        <taxon>Pseudomonadota</taxon>
        <taxon>Alphaproteobacteria</taxon>
        <taxon>Holosporales</taxon>
        <taxon>Holosporaceae</taxon>
        <taxon>Holospora</taxon>
    </lineage>
</organism>
<dbReference type="AlphaFoldDB" id="W6THI8"/>
<gene>
    <name evidence="1" type="ORF">P618_200444</name>
</gene>
<dbReference type="STRING" id="1399147.P618_200444"/>